<evidence type="ECO:0000313" key="2">
    <source>
        <dbReference type="Proteomes" id="UP000694563"/>
    </source>
</evidence>
<organism evidence="1 2">
    <name type="scientific">Catharus ustulatus</name>
    <name type="common">Russet-backed thrush</name>
    <name type="synonym">Hylocichla ustulatus</name>
    <dbReference type="NCBI Taxonomy" id="91951"/>
    <lineage>
        <taxon>Eukaryota</taxon>
        <taxon>Metazoa</taxon>
        <taxon>Chordata</taxon>
        <taxon>Craniata</taxon>
        <taxon>Vertebrata</taxon>
        <taxon>Euteleostomi</taxon>
        <taxon>Archelosauria</taxon>
        <taxon>Archosauria</taxon>
        <taxon>Dinosauria</taxon>
        <taxon>Saurischia</taxon>
        <taxon>Theropoda</taxon>
        <taxon>Coelurosauria</taxon>
        <taxon>Aves</taxon>
        <taxon>Neognathae</taxon>
        <taxon>Neoaves</taxon>
        <taxon>Telluraves</taxon>
        <taxon>Australaves</taxon>
        <taxon>Passeriformes</taxon>
        <taxon>Turdidae</taxon>
        <taxon>Catharus</taxon>
    </lineage>
</organism>
<keyword evidence="2" id="KW-1185">Reference proteome</keyword>
<sequence>MTQCFLPLTSSSSKRDWGERLEGLAWIPSSEEINPTKFPQLYPTGEPLPPHGGIQRLDSMISEVFSNLNDRIFFFFFFERKERDPEKPETRQPTPNCSKK</sequence>
<name>A0A8C3U8J2_CATUS</name>
<dbReference type="AlphaFoldDB" id="A0A8C3U8J2"/>
<reference evidence="1" key="3">
    <citation type="submission" date="2025-09" db="UniProtKB">
        <authorList>
            <consortium name="Ensembl"/>
        </authorList>
    </citation>
    <scope>IDENTIFICATION</scope>
</reference>
<protein>
    <submittedName>
        <fullName evidence="1">Uncharacterized protein</fullName>
    </submittedName>
</protein>
<proteinExistence type="predicted"/>
<reference evidence="1" key="2">
    <citation type="submission" date="2025-08" db="UniProtKB">
        <authorList>
            <consortium name="Ensembl"/>
        </authorList>
    </citation>
    <scope>IDENTIFICATION</scope>
</reference>
<dbReference type="Ensembl" id="ENSCUST00005009266.1">
    <property type="protein sequence ID" value="ENSCUSP00005008899.1"/>
    <property type="gene ID" value="ENSCUSG00005005637.1"/>
</dbReference>
<reference evidence="1" key="1">
    <citation type="submission" date="2020-10" db="EMBL/GenBank/DDBJ databases">
        <title>Catharus ustulatus (Swainson's thrush) genome, bCatUst1, primary haplotype v2.</title>
        <authorList>
            <person name="Delmore K."/>
            <person name="Vafadar M."/>
            <person name="Formenti G."/>
            <person name="Chow W."/>
            <person name="Pelan S."/>
            <person name="Howe K."/>
            <person name="Rhie A."/>
            <person name="Mountcastle J."/>
            <person name="Haase B."/>
            <person name="Fedrigo O."/>
            <person name="Jarvis E.D."/>
        </authorList>
    </citation>
    <scope>NUCLEOTIDE SEQUENCE [LARGE SCALE GENOMIC DNA]</scope>
</reference>
<dbReference type="Proteomes" id="UP000694563">
    <property type="component" value="Chromosome 4"/>
</dbReference>
<accession>A0A8C3U8J2</accession>
<evidence type="ECO:0000313" key="1">
    <source>
        <dbReference type="Ensembl" id="ENSCUSP00005008899.1"/>
    </source>
</evidence>